<keyword evidence="3 11" id="KW-0547">Nucleotide-binding</keyword>
<dbReference type="SUPFAM" id="SSF161270">
    <property type="entry name" value="PspA lactotransferrin-binding region"/>
    <property type="match status" value="1"/>
</dbReference>
<comment type="similarity">
    <text evidence="10 11">Belongs to the ABC transporter superfamily. ABCF family. Uup subfamily.</text>
</comment>
<keyword evidence="7 11" id="KW-0238">DNA-binding</keyword>
<keyword evidence="6 11" id="KW-0067">ATP-binding</keyword>
<keyword evidence="4 11" id="KW-0227">DNA damage</keyword>
<sequence length="624" mass="68463">MVRNMASPSDRATPPAVALRGAQLGFGGRPLFTGIDLPVAKGDRMCLVGRNGSGKSTLLKALSGEVDIDAGERFVQPGARIAYLPQDPRPPADQLVFDYVFAGLPPAPEGIPRDHLVEAALAGLALDGDRSMGTLSGGEARRAALARALVSEPDVLLLDEPTNHLDLPTIEWLEQELLRSEAGLLIISHDRAFLRRLANRTLWLERGELRRLNGGIDEFPDWADRVLAEEEAQAHKLNRRIAEETRWLREGLTARRKRNMGRVRALLGLRRDKAERIKRPEGLKLDAGDATRSGSLVLEAIKLSKTYTDDRGGEKQVADDVSFTVRRGDRIGIIGRNGAGKTTLLRMLLGREEPDSGRVKLGFGVEPVYFDQKRAQLNPDDSLWSTLCPGGGDTVTVQGKPRHVVSYLRDFLFADRQATAKVATLSGGERNRLLLAKLFAQPHNLLVLDEPTNDLDVETLDLLQEELADYDGTIILVSHDRDFLDRTVTSIMAVEGDGKVREYVGGYSDYVAERARTETDAGGIAAGRTGRPAKPAAEKPKARATKLSYKDARELEQLPDRIAGLEAEIAKLEAALADPDLYGKDPKRFERETARLAEAQAGLAAAEDRWLELEALREELEGVS</sequence>
<dbReference type="GO" id="GO:0005737">
    <property type="term" value="C:cytoplasm"/>
    <property type="evidence" value="ECO:0007669"/>
    <property type="project" value="UniProtKB-SubCell"/>
</dbReference>
<dbReference type="Proteomes" id="UP000630353">
    <property type="component" value="Unassembled WGS sequence"/>
</dbReference>
<dbReference type="CDD" id="cd03221">
    <property type="entry name" value="ABCF_EF-3"/>
    <property type="match status" value="2"/>
</dbReference>
<evidence type="ECO:0000256" key="9">
    <source>
        <dbReference type="ARBA" id="ARBA00049360"/>
    </source>
</evidence>
<dbReference type="InterPro" id="IPR032524">
    <property type="entry name" value="ABC_tran_C"/>
</dbReference>
<dbReference type="Gene3D" id="3.40.50.300">
    <property type="entry name" value="P-loop containing nucleotide triphosphate hydrolases"/>
    <property type="match status" value="2"/>
</dbReference>
<dbReference type="SUPFAM" id="SSF52540">
    <property type="entry name" value="P-loop containing nucleoside triphosphate hydrolases"/>
    <property type="match status" value="2"/>
</dbReference>
<evidence type="ECO:0000256" key="11">
    <source>
        <dbReference type="HAMAP-Rule" id="MF_00848"/>
    </source>
</evidence>
<dbReference type="HAMAP" id="MF_00848">
    <property type="entry name" value="Uup"/>
    <property type="match status" value="1"/>
</dbReference>
<evidence type="ECO:0000256" key="4">
    <source>
        <dbReference type="ARBA" id="ARBA00022763"/>
    </source>
</evidence>
<keyword evidence="11" id="KW-0175">Coiled coil</keyword>
<evidence type="ECO:0000256" key="3">
    <source>
        <dbReference type="ARBA" id="ARBA00022741"/>
    </source>
</evidence>
<evidence type="ECO:0000256" key="1">
    <source>
        <dbReference type="ARBA" id="ARBA00022490"/>
    </source>
</evidence>
<dbReference type="Pfam" id="PF16326">
    <property type="entry name" value="ABC_tran_CTD"/>
    <property type="match status" value="1"/>
</dbReference>
<dbReference type="InterPro" id="IPR003439">
    <property type="entry name" value="ABC_transporter-like_ATP-bd"/>
</dbReference>
<dbReference type="InterPro" id="IPR017871">
    <property type="entry name" value="ABC_transporter-like_CS"/>
</dbReference>
<feature type="binding site" evidence="11">
    <location>
        <begin position="49"/>
        <end position="56"/>
    </location>
    <ligand>
        <name>ATP</name>
        <dbReference type="ChEBI" id="CHEBI:30616"/>
        <label>1</label>
    </ligand>
</feature>
<dbReference type="SMART" id="SM00382">
    <property type="entry name" value="AAA"/>
    <property type="match status" value="2"/>
</dbReference>
<dbReference type="PROSITE" id="PS00211">
    <property type="entry name" value="ABC_TRANSPORTER_1"/>
    <property type="match status" value="2"/>
</dbReference>
<dbReference type="PANTHER" id="PTHR42855:SF1">
    <property type="entry name" value="ABC TRANSPORTER DOMAIN-CONTAINING PROTEIN"/>
    <property type="match status" value="1"/>
</dbReference>
<keyword evidence="2 11" id="KW-0677">Repeat</keyword>
<dbReference type="Pfam" id="PF00005">
    <property type="entry name" value="ABC_tran"/>
    <property type="match status" value="2"/>
</dbReference>
<feature type="binding site" evidence="11">
    <location>
        <begin position="335"/>
        <end position="342"/>
    </location>
    <ligand>
        <name>ATP</name>
        <dbReference type="ChEBI" id="CHEBI:30616"/>
        <label>2</label>
    </ligand>
</feature>
<feature type="domain" description="ABC transporter" evidence="12">
    <location>
        <begin position="298"/>
        <end position="522"/>
    </location>
</feature>
<evidence type="ECO:0000256" key="2">
    <source>
        <dbReference type="ARBA" id="ARBA00022737"/>
    </source>
</evidence>
<dbReference type="InterPro" id="IPR043686">
    <property type="entry name" value="Uup"/>
</dbReference>
<dbReference type="FunFam" id="3.40.50.300:FF:000309">
    <property type="entry name" value="ABC transporter ATP-binding protein"/>
    <property type="match status" value="1"/>
</dbReference>
<accession>A0A918XTF1</accession>
<keyword evidence="5 11" id="KW-0378">Hydrolase</keyword>
<dbReference type="AlphaFoldDB" id="A0A918XTF1"/>
<reference evidence="13" key="1">
    <citation type="journal article" date="2014" name="Int. J. Syst. Evol. Microbiol.">
        <title>Complete genome sequence of Corynebacterium casei LMG S-19264T (=DSM 44701T), isolated from a smear-ripened cheese.</title>
        <authorList>
            <consortium name="US DOE Joint Genome Institute (JGI-PGF)"/>
            <person name="Walter F."/>
            <person name="Albersmeier A."/>
            <person name="Kalinowski J."/>
            <person name="Ruckert C."/>
        </authorList>
    </citation>
    <scope>NUCLEOTIDE SEQUENCE</scope>
    <source>
        <strain evidence="13">KCTC 42651</strain>
    </source>
</reference>
<name>A0A918XTF1_9PROT</name>
<dbReference type="GO" id="GO:0003746">
    <property type="term" value="F:translation elongation factor activity"/>
    <property type="evidence" value="ECO:0007669"/>
    <property type="project" value="UniProtKB-KW"/>
</dbReference>
<evidence type="ECO:0000256" key="10">
    <source>
        <dbReference type="ARBA" id="ARBA00061478"/>
    </source>
</evidence>
<dbReference type="GO" id="GO:0006281">
    <property type="term" value="P:DNA repair"/>
    <property type="evidence" value="ECO:0007669"/>
    <property type="project" value="UniProtKB-KW"/>
</dbReference>
<dbReference type="GO" id="GO:0005524">
    <property type="term" value="F:ATP binding"/>
    <property type="evidence" value="ECO:0007669"/>
    <property type="project" value="UniProtKB-UniRule"/>
</dbReference>
<keyword evidence="8 11" id="KW-0234">DNA repair</keyword>
<evidence type="ECO:0000256" key="7">
    <source>
        <dbReference type="ARBA" id="ARBA00023125"/>
    </source>
</evidence>
<comment type="catalytic activity">
    <reaction evidence="9 11">
        <text>ATP + H2O = ADP + phosphate + H(+)</text>
        <dbReference type="Rhea" id="RHEA:13065"/>
        <dbReference type="ChEBI" id="CHEBI:15377"/>
        <dbReference type="ChEBI" id="CHEBI:15378"/>
        <dbReference type="ChEBI" id="CHEBI:30616"/>
        <dbReference type="ChEBI" id="CHEBI:43474"/>
        <dbReference type="ChEBI" id="CHEBI:456216"/>
    </reaction>
</comment>
<evidence type="ECO:0000313" key="14">
    <source>
        <dbReference type="Proteomes" id="UP000630353"/>
    </source>
</evidence>
<dbReference type="InterPro" id="IPR051309">
    <property type="entry name" value="ABCF_ATPase"/>
</dbReference>
<comment type="caution">
    <text evidence="13">The sequence shown here is derived from an EMBL/GenBank/DDBJ whole genome shotgun (WGS) entry which is preliminary data.</text>
</comment>
<keyword evidence="13" id="KW-0648">Protein biosynthesis</keyword>
<dbReference type="InterPro" id="IPR003593">
    <property type="entry name" value="AAA+_ATPase"/>
</dbReference>
<feature type="coiled-coil region" evidence="11">
    <location>
        <begin position="555"/>
        <end position="609"/>
    </location>
</feature>
<keyword evidence="13" id="KW-0251">Elongation factor</keyword>
<dbReference type="GO" id="GO:0003677">
    <property type="term" value="F:DNA binding"/>
    <property type="evidence" value="ECO:0007669"/>
    <property type="project" value="UniProtKB-UniRule"/>
</dbReference>
<organism evidence="13 14">
    <name type="scientific">Thalassobaculum fulvum</name>
    <dbReference type="NCBI Taxonomy" id="1633335"/>
    <lineage>
        <taxon>Bacteria</taxon>
        <taxon>Pseudomonadati</taxon>
        <taxon>Pseudomonadota</taxon>
        <taxon>Alphaproteobacteria</taxon>
        <taxon>Rhodospirillales</taxon>
        <taxon>Thalassobaculaceae</taxon>
        <taxon>Thalassobaculum</taxon>
    </lineage>
</organism>
<evidence type="ECO:0000256" key="5">
    <source>
        <dbReference type="ARBA" id="ARBA00022801"/>
    </source>
</evidence>
<protein>
    <recommendedName>
        <fullName evidence="11">ATP-binding protein Uup</fullName>
        <ecNumber evidence="11">3.6.1.-</ecNumber>
    </recommendedName>
</protein>
<evidence type="ECO:0000256" key="8">
    <source>
        <dbReference type="ARBA" id="ARBA00023204"/>
    </source>
</evidence>
<comment type="subcellular location">
    <subcellularLocation>
        <location evidence="11">Cytoplasm</location>
    </subcellularLocation>
    <text evidence="11">Associates with ribosomes.</text>
</comment>
<dbReference type="GO" id="GO:0043022">
    <property type="term" value="F:ribosome binding"/>
    <property type="evidence" value="ECO:0007669"/>
    <property type="project" value="UniProtKB-UniRule"/>
</dbReference>
<dbReference type="PANTHER" id="PTHR42855">
    <property type="entry name" value="ABC TRANSPORTER ATP-BINDING SUBUNIT"/>
    <property type="match status" value="1"/>
</dbReference>
<dbReference type="PROSITE" id="PS50893">
    <property type="entry name" value="ABC_TRANSPORTER_2"/>
    <property type="match status" value="2"/>
</dbReference>
<dbReference type="InterPro" id="IPR027417">
    <property type="entry name" value="P-loop_NTPase"/>
</dbReference>
<evidence type="ECO:0000259" key="12">
    <source>
        <dbReference type="PROSITE" id="PS50893"/>
    </source>
</evidence>
<dbReference type="Gene3D" id="1.10.287.380">
    <property type="entry name" value="Valyl-tRNA synthetase, C-terminal domain"/>
    <property type="match status" value="1"/>
</dbReference>
<evidence type="ECO:0000256" key="6">
    <source>
        <dbReference type="ARBA" id="ARBA00022840"/>
    </source>
</evidence>
<gene>
    <name evidence="11" type="primary">uup</name>
    <name evidence="13" type="ORF">GCM10017083_31340</name>
</gene>
<dbReference type="GO" id="GO:0016887">
    <property type="term" value="F:ATP hydrolysis activity"/>
    <property type="evidence" value="ECO:0007669"/>
    <property type="project" value="UniProtKB-UniRule"/>
</dbReference>
<comment type="function">
    <text evidence="11">Probably plays a role in ribosome assembly or function. May be involved in resolution of branched DNA intermediates that result from template switching in postreplication gaps. Binds DNA and has ATPase activity.</text>
</comment>
<evidence type="ECO:0000313" key="13">
    <source>
        <dbReference type="EMBL" id="GHD54153.1"/>
    </source>
</evidence>
<proteinExistence type="inferred from homology"/>
<feature type="domain" description="ABC transporter" evidence="12">
    <location>
        <begin position="17"/>
        <end position="231"/>
    </location>
</feature>
<dbReference type="EMBL" id="BMZS01000007">
    <property type="protein sequence ID" value="GHD54153.1"/>
    <property type="molecule type" value="Genomic_DNA"/>
</dbReference>
<keyword evidence="1 11" id="KW-0963">Cytoplasm</keyword>
<dbReference type="InterPro" id="IPR037118">
    <property type="entry name" value="Val-tRNA_synth_C_sf"/>
</dbReference>
<keyword evidence="14" id="KW-1185">Reference proteome</keyword>
<dbReference type="EC" id="3.6.1.-" evidence="11"/>
<reference evidence="13" key="2">
    <citation type="submission" date="2020-09" db="EMBL/GenBank/DDBJ databases">
        <authorList>
            <person name="Sun Q."/>
            <person name="Kim S."/>
        </authorList>
    </citation>
    <scope>NUCLEOTIDE SEQUENCE</scope>
    <source>
        <strain evidence="13">KCTC 42651</strain>
    </source>
</reference>